<dbReference type="EMBL" id="JAMSKV010000010">
    <property type="protein sequence ID" value="MCQ8279207.1"/>
    <property type="molecule type" value="Genomic_DNA"/>
</dbReference>
<sequence length="139" mass="15522">MARVNCVMMQRDETLLLEPGLRYDGYLFGLRKLTVVGNGSAEVSRVDAVLDPDRSDCSRSTVQQTLDDVTEITPHLDVRAAPGQASRRRLVPFGDGETYAAKPDVTPHRLKMLKHYFRHGFAEGRPLRPENAARSETAL</sequence>
<organism evidence="1 2">
    <name type="scientific">Endosaccharibacter trunci</name>
    <dbReference type="NCBI Taxonomy" id="2812733"/>
    <lineage>
        <taxon>Bacteria</taxon>
        <taxon>Pseudomonadati</taxon>
        <taxon>Pseudomonadota</taxon>
        <taxon>Alphaproteobacteria</taxon>
        <taxon>Acetobacterales</taxon>
        <taxon>Acetobacteraceae</taxon>
        <taxon>Endosaccharibacter</taxon>
    </lineage>
</organism>
<dbReference type="RefSeq" id="WP_422864693.1">
    <property type="nucleotide sequence ID" value="NZ_JAMSKV010000010.1"/>
</dbReference>
<dbReference type="Proteomes" id="UP001524587">
    <property type="component" value="Unassembled WGS sequence"/>
</dbReference>
<keyword evidence="2" id="KW-1185">Reference proteome</keyword>
<comment type="caution">
    <text evidence="1">The sequence shown here is derived from an EMBL/GenBank/DDBJ whole genome shotgun (WGS) entry which is preliminary data.</text>
</comment>
<evidence type="ECO:0000313" key="1">
    <source>
        <dbReference type="EMBL" id="MCQ8279207.1"/>
    </source>
</evidence>
<accession>A0ABT1W8K2</accession>
<proteinExistence type="predicted"/>
<gene>
    <name evidence="1" type="ORF">NFI95_12205</name>
</gene>
<name>A0ABT1W8K2_9PROT</name>
<reference evidence="1 2" key="1">
    <citation type="submission" date="2022-06" db="EMBL/GenBank/DDBJ databases">
        <title>Endosaccharibacter gen. nov., sp. nov., endophytic bacteria isolated from sugarcane.</title>
        <authorList>
            <person name="Pitiwittayakul N."/>
            <person name="Yukphan P."/>
            <person name="Charoenyingcharoen P."/>
            <person name="Tanasupawat S."/>
        </authorList>
    </citation>
    <scope>NUCLEOTIDE SEQUENCE [LARGE SCALE GENOMIC DNA]</scope>
    <source>
        <strain evidence="1 2">KSS8</strain>
    </source>
</reference>
<evidence type="ECO:0000313" key="2">
    <source>
        <dbReference type="Proteomes" id="UP001524587"/>
    </source>
</evidence>
<protein>
    <submittedName>
        <fullName evidence="1">Uncharacterized protein</fullName>
    </submittedName>
</protein>